<evidence type="ECO:0000313" key="3">
    <source>
        <dbReference type="Proteomes" id="UP000813463"/>
    </source>
</evidence>
<organism evidence="3 4">
    <name type="scientific">Spinacia oleracea</name>
    <name type="common">Spinach</name>
    <dbReference type="NCBI Taxonomy" id="3562"/>
    <lineage>
        <taxon>Eukaryota</taxon>
        <taxon>Viridiplantae</taxon>
        <taxon>Streptophyta</taxon>
        <taxon>Embryophyta</taxon>
        <taxon>Tracheophyta</taxon>
        <taxon>Spermatophyta</taxon>
        <taxon>Magnoliopsida</taxon>
        <taxon>eudicotyledons</taxon>
        <taxon>Gunneridae</taxon>
        <taxon>Pentapetalae</taxon>
        <taxon>Caryophyllales</taxon>
        <taxon>Chenopodiaceae</taxon>
        <taxon>Chenopodioideae</taxon>
        <taxon>Anserineae</taxon>
        <taxon>Spinacia</taxon>
    </lineage>
</organism>
<dbReference type="CDD" id="cd16454">
    <property type="entry name" value="RING-H2_PA-TM-RING"/>
    <property type="match status" value="1"/>
</dbReference>
<dbReference type="InterPro" id="IPR051826">
    <property type="entry name" value="E3_ubiquitin-ligase_domain"/>
</dbReference>
<dbReference type="Pfam" id="PF13639">
    <property type="entry name" value="zf-RING_2"/>
    <property type="match status" value="1"/>
</dbReference>
<dbReference type="GO" id="GO:0006511">
    <property type="term" value="P:ubiquitin-dependent protein catabolic process"/>
    <property type="evidence" value="ECO:0000318"/>
    <property type="project" value="GO_Central"/>
</dbReference>
<keyword evidence="1" id="KW-0479">Metal-binding</keyword>
<dbReference type="SMART" id="SM00184">
    <property type="entry name" value="RING"/>
    <property type="match status" value="1"/>
</dbReference>
<dbReference type="GO" id="GO:0008270">
    <property type="term" value="F:zinc ion binding"/>
    <property type="evidence" value="ECO:0007669"/>
    <property type="project" value="UniProtKB-KW"/>
</dbReference>
<dbReference type="InterPro" id="IPR013083">
    <property type="entry name" value="Znf_RING/FYVE/PHD"/>
</dbReference>
<sequence>MADQSTTTTTESMIMAALSTLTSSQLTSLSASLSAAFRRHNHHLASLLTSPTLFAHTLNHLYSLSLSEKSLLIARHLLSFLHLLTPFLFPLSSSSPVYIPSSNRVRLRDLDSVLLLLFFCEVRQHQPTILENVSPARWQGILKTYGSDTILGNLYTGFALSLSPYQVLGALVDLVVKCRRFVGSKGCDGVEAGKEVAASVDAVVALPSVESGGGVECVICKEEMSQGRDVCELPCQHKFHWKCVLPWLSKRNTCPCCRFLLPTDDVYGEIQRLWDAIVKLGLQI</sequence>
<name>A0A9R0IUB3_SPIOL</name>
<reference evidence="4" key="2">
    <citation type="submission" date="2025-08" db="UniProtKB">
        <authorList>
            <consortium name="RefSeq"/>
        </authorList>
    </citation>
    <scope>IDENTIFICATION</scope>
    <source>
        <tissue evidence="4">Leaf</tissue>
    </source>
</reference>
<reference evidence="3" key="1">
    <citation type="journal article" date="2021" name="Nat. Commun.">
        <title>Genomic analyses provide insights into spinach domestication and the genetic basis of agronomic traits.</title>
        <authorList>
            <person name="Cai X."/>
            <person name="Sun X."/>
            <person name="Xu C."/>
            <person name="Sun H."/>
            <person name="Wang X."/>
            <person name="Ge C."/>
            <person name="Zhang Z."/>
            <person name="Wang Q."/>
            <person name="Fei Z."/>
            <person name="Jiao C."/>
            <person name="Wang Q."/>
        </authorList>
    </citation>
    <scope>NUCLEOTIDE SEQUENCE [LARGE SCALE GENOMIC DNA]</scope>
    <source>
        <strain evidence="3">cv. Varoflay</strain>
    </source>
</reference>
<dbReference type="InterPro" id="IPR001841">
    <property type="entry name" value="Znf_RING"/>
</dbReference>
<dbReference type="KEGG" id="soe:110793995"/>
<evidence type="ECO:0000259" key="2">
    <source>
        <dbReference type="PROSITE" id="PS50089"/>
    </source>
</evidence>
<keyword evidence="1" id="KW-0862">Zinc</keyword>
<keyword evidence="1" id="KW-0863">Zinc-finger</keyword>
<dbReference type="AlphaFoldDB" id="A0A9R0IUB3"/>
<dbReference type="GO" id="GO:0061630">
    <property type="term" value="F:ubiquitin protein ligase activity"/>
    <property type="evidence" value="ECO:0000318"/>
    <property type="project" value="GO_Central"/>
</dbReference>
<dbReference type="Gene3D" id="3.30.40.10">
    <property type="entry name" value="Zinc/RING finger domain, C3HC4 (zinc finger)"/>
    <property type="match status" value="1"/>
</dbReference>
<protein>
    <submittedName>
        <fullName evidence="4">E3 ubiquitin-protein ligase SGR9, amyloplastic</fullName>
    </submittedName>
</protein>
<dbReference type="PANTHER" id="PTHR22765:SF343">
    <property type="entry name" value="E3 UBIQUITIN-PROTEIN LIGASE SGR9, AMYLOPLASTIC"/>
    <property type="match status" value="1"/>
</dbReference>
<evidence type="ECO:0000313" key="4">
    <source>
        <dbReference type="RefSeq" id="XP_021854630.1"/>
    </source>
</evidence>
<keyword evidence="3" id="KW-1185">Reference proteome</keyword>
<dbReference type="PANTHER" id="PTHR22765">
    <property type="entry name" value="RING FINGER AND PROTEASE ASSOCIATED DOMAIN-CONTAINING"/>
    <property type="match status" value="1"/>
</dbReference>
<dbReference type="OrthoDB" id="21204at2759"/>
<feature type="domain" description="RING-type" evidence="2">
    <location>
        <begin position="217"/>
        <end position="258"/>
    </location>
</feature>
<accession>A0A9R0IUB3</accession>
<dbReference type="Proteomes" id="UP000813463">
    <property type="component" value="Chromosome 2"/>
</dbReference>
<gene>
    <name evidence="4" type="primary">LOC110793995</name>
</gene>
<dbReference type="SUPFAM" id="SSF57850">
    <property type="entry name" value="RING/U-box"/>
    <property type="match status" value="1"/>
</dbReference>
<proteinExistence type="predicted"/>
<dbReference type="PROSITE" id="PS50089">
    <property type="entry name" value="ZF_RING_2"/>
    <property type="match status" value="1"/>
</dbReference>
<dbReference type="GeneID" id="110793995"/>
<dbReference type="RefSeq" id="XP_021854630.1">
    <property type="nucleotide sequence ID" value="XM_021998938.2"/>
</dbReference>
<evidence type="ECO:0000256" key="1">
    <source>
        <dbReference type="PROSITE-ProRule" id="PRU00175"/>
    </source>
</evidence>